<reference evidence="1 3" key="1">
    <citation type="submission" date="2020-12" db="EMBL/GenBank/DDBJ databases">
        <title>strain FJAT-54423T represents a novel species of the genus Brevibacillus.</title>
        <authorList>
            <person name="Tang R."/>
        </authorList>
    </citation>
    <scope>NUCLEOTIDE SEQUENCE [LARGE SCALE GENOMIC DNA]</scope>
    <source>
        <strain evidence="1 3">FJAT-54423</strain>
    </source>
</reference>
<proteinExistence type="predicted"/>
<evidence type="ECO:0000313" key="2">
    <source>
        <dbReference type="EMBL" id="QUO40210.1"/>
    </source>
</evidence>
<name>A0A7T5EIA0_9BACL</name>
<protein>
    <submittedName>
        <fullName evidence="1">Uncharacterized protein</fullName>
    </submittedName>
</protein>
<dbReference type="RefSeq" id="WP_198826762.1">
    <property type="nucleotide sequence ID" value="NZ_CP066308.1"/>
</dbReference>
<dbReference type="EMBL" id="CP073708">
    <property type="protein sequence ID" value="QUO40210.1"/>
    <property type="molecule type" value="Genomic_DNA"/>
</dbReference>
<keyword evidence="4" id="KW-1185">Reference proteome</keyword>
<gene>
    <name evidence="1" type="ORF">JD108_14550</name>
    <name evidence="2" type="ORF">KDJ56_14495</name>
</gene>
<accession>A0A7T5EIA0</accession>
<dbReference type="Proteomes" id="UP000595847">
    <property type="component" value="Chromosome"/>
</dbReference>
<dbReference type="AlphaFoldDB" id="A0A7T5EIA0"/>
<reference evidence="2" key="2">
    <citation type="submission" date="2021-04" db="EMBL/GenBank/DDBJ databases">
        <title>Brevibacillus composti FJAT-54423, complete genome.</title>
        <authorList>
            <person name="Tang R."/>
        </authorList>
    </citation>
    <scope>NUCLEOTIDE SEQUENCE</scope>
    <source>
        <strain evidence="2">FJAT-54424</strain>
    </source>
</reference>
<dbReference type="KEGG" id="bcop:JD108_14550"/>
<dbReference type="Proteomes" id="UP000677234">
    <property type="component" value="Chromosome"/>
</dbReference>
<dbReference type="EMBL" id="CP066308">
    <property type="protein sequence ID" value="QQE73132.1"/>
    <property type="molecule type" value="Genomic_DNA"/>
</dbReference>
<evidence type="ECO:0000313" key="1">
    <source>
        <dbReference type="EMBL" id="QQE73132.1"/>
    </source>
</evidence>
<evidence type="ECO:0000313" key="3">
    <source>
        <dbReference type="Proteomes" id="UP000595847"/>
    </source>
</evidence>
<sequence length="56" mass="6186">MQQNNVRTYKYRVGKNTVIVVKIQQAATANSRTGNALAANQADVTILAKKRRNNLA</sequence>
<organism evidence="1 3">
    <name type="scientific">Brevibacillus composti</name>
    <dbReference type="NCBI Taxonomy" id="2796470"/>
    <lineage>
        <taxon>Bacteria</taxon>
        <taxon>Bacillati</taxon>
        <taxon>Bacillota</taxon>
        <taxon>Bacilli</taxon>
        <taxon>Bacillales</taxon>
        <taxon>Paenibacillaceae</taxon>
        <taxon>Brevibacillus</taxon>
    </lineage>
</organism>
<evidence type="ECO:0000313" key="4">
    <source>
        <dbReference type="Proteomes" id="UP000677234"/>
    </source>
</evidence>